<proteinExistence type="predicted"/>
<reference evidence="1" key="1">
    <citation type="journal article" date="2021" name="PeerJ">
        <title>Extensive microbial diversity within the chicken gut microbiome revealed by metagenomics and culture.</title>
        <authorList>
            <person name="Gilroy R."/>
            <person name="Ravi A."/>
            <person name="Getino M."/>
            <person name="Pursley I."/>
            <person name="Horton D.L."/>
            <person name="Alikhan N.F."/>
            <person name="Baker D."/>
            <person name="Gharbi K."/>
            <person name="Hall N."/>
            <person name="Watson M."/>
            <person name="Adriaenssens E.M."/>
            <person name="Foster-Nyarko E."/>
            <person name="Jarju S."/>
            <person name="Secka A."/>
            <person name="Antonio M."/>
            <person name="Oren A."/>
            <person name="Chaudhuri R.R."/>
            <person name="La Ragione R."/>
            <person name="Hildebrand F."/>
            <person name="Pallen M.J."/>
        </authorList>
    </citation>
    <scope>NUCLEOTIDE SEQUENCE</scope>
    <source>
        <strain evidence="1">316</strain>
    </source>
</reference>
<evidence type="ECO:0000313" key="1">
    <source>
        <dbReference type="EMBL" id="HJE25953.1"/>
    </source>
</evidence>
<evidence type="ECO:0000313" key="2">
    <source>
        <dbReference type="Proteomes" id="UP000742631"/>
    </source>
</evidence>
<reference evidence="1" key="2">
    <citation type="submission" date="2021-09" db="EMBL/GenBank/DDBJ databases">
        <authorList>
            <person name="Gilroy R."/>
        </authorList>
    </citation>
    <scope>NUCLEOTIDE SEQUENCE</scope>
    <source>
        <strain evidence="1">316</strain>
    </source>
</reference>
<dbReference type="EMBL" id="DYYG01000063">
    <property type="protein sequence ID" value="HJE25953.1"/>
    <property type="molecule type" value="Genomic_DNA"/>
</dbReference>
<name>A0A921E5R7_9HYPH</name>
<dbReference type="Proteomes" id="UP000742631">
    <property type="component" value="Unassembled WGS sequence"/>
</dbReference>
<gene>
    <name evidence="1" type="ORF">K8W01_20075</name>
</gene>
<sequence length="87" mass="9028">MPFDLRDDCLLLHGQCPIEEAEPLLEALQGATVPVVDLSDLEQAHTAVLQVLMAAAPTIRGRPADPVAAACLGDLPQAEASTGDRAG</sequence>
<organism evidence="1 2">
    <name type="scientific">Methylorubrum populi</name>
    <dbReference type="NCBI Taxonomy" id="223967"/>
    <lineage>
        <taxon>Bacteria</taxon>
        <taxon>Pseudomonadati</taxon>
        <taxon>Pseudomonadota</taxon>
        <taxon>Alphaproteobacteria</taxon>
        <taxon>Hyphomicrobiales</taxon>
        <taxon>Methylobacteriaceae</taxon>
        <taxon>Methylorubrum</taxon>
    </lineage>
</organism>
<accession>A0A921E5R7</accession>
<dbReference type="AlphaFoldDB" id="A0A921E5R7"/>
<comment type="caution">
    <text evidence="1">The sequence shown here is derived from an EMBL/GenBank/DDBJ whole genome shotgun (WGS) entry which is preliminary data.</text>
</comment>
<protein>
    <submittedName>
        <fullName evidence="1">Uncharacterized protein</fullName>
    </submittedName>
</protein>